<evidence type="ECO:0000313" key="2">
    <source>
        <dbReference type="EMBL" id="EEN83637.1"/>
    </source>
</evidence>
<keyword evidence="3" id="KW-1185">Reference proteome</keyword>
<dbReference type="Proteomes" id="UP000004295">
    <property type="component" value="Unassembled WGS sequence"/>
</dbReference>
<dbReference type="STRING" id="553175.POREN0001_1363"/>
<gene>
    <name evidence="2" type="ORF">POREN0001_1363</name>
</gene>
<evidence type="ECO:0000313" key="3">
    <source>
        <dbReference type="Proteomes" id="UP000004295"/>
    </source>
</evidence>
<comment type="caution">
    <text evidence="2">The sequence shown here is derived from an EMBL/GenBank/DDBJ whole genome shotgun (WGS) entry which is preliminary data.</text>
</comment>
<accession>C3J8B8</accession>
<dbReference type="EMBL" id="ACNN01000005">
    <property type="protein sequence ID" value="EEN83637.1"/>
    <property type="molecule type" value="Genomic_DNA"/>
</dbReference>
<protein>
    <submittedName>
        <fullName evidence="2">Uncharacterized protein</fullName>
    </submittedName>
</protein>
<keyword evidence="1" id="KW-1133">Transmembrane helix</keyword>
<keyword evidence="1" id="KW-0812">Transmembrane</keyword>
<sequence length="44" mass="5182">MPYFFFKTTHKNRQFSPASFLALFVGILISLRQVVFETPLLFTK</sequence>
<feature type="transmembrane region" description="Helical" evidence="1">
    <location>
        <begin position="20"/>
        <end position="42"/>
    </location>
</feature>
<organism evidence="2 3">
    <name type="scientific">Porphyromonas endodontalis (strain ATCC 35406 / DSM 24491 / JCM 8526 / CCUG 16442 / BCRC 14492 / NCTC 13058 / HG 370)</name>
    <name type="common">Bacteroides endodontalis</name>
    <dbReference type="NCBI Taxonomy" id="553175"/>
    <lineage>
        <taxon>Bacteria</taxon>
        <taxon>Pseudomonadati</taxon>
        <taxon>Bacteroidota</taxon>
        <taxon>Bacteroidia</taxon>
        <taxon>Bacteroidales</taxon>
        <taxon>Porphyromonadaceae</taxon>
        <taxon>Porphyromonas</taxon>
    </lineage>
</organism>
<keyword evidence="1" id="KW-0472">Membrane</keyword>
<dbReference type="AlphaFoldDB" id="C3J8B8"/>
<name>C3J8B8_POREA</name>
<reference evidence="2 3" key="1">
    <citation type="submission" date="2009-04" db="EMBL/GenBank/DDBJ databases">
        <authorList>
            <person name="Sebastian Y."/>
            <person name="Madupu R."/>
            <person name="Durkin A.S."/>
            <person name="Torralba M."/>
            <person name="Methe B."/>
            <person name="Sutton G.G."/>
            <person name="Strausberg R.L."/>
            <person name="Nelson K.E."/>
        </authorList>
    </citation>
    <scope>NUCLEOTIDE SEQUENCE [LARGE SCALE GENOMIC DNA]</scope>
    <source>
        <strain evidence="3">ATCC 35406 / BCRC 14492 / JCM 8526 / NCTC 13058 / HG 370</strain>
    </source>
</reference>
<evidence type="ECO:0000256" key="1">
    <source>
        <dbReference type="SAM" id="Phobius"/>
    </source>
</evidence>
<proteinExistence type="predicted"/>